<dbReference type="CDD" id="cd06558">
    <property type="entry name" value="crotonase-like"/>
    <property type="match status" value="1"/>
</dbReference>
<evidence type="ECO:0000313" key="4">
    <source>
        <dbReference type="Proteomes" id="UP000215767"/>
    </source>
</evidence>
<protein>
    <submittedName>
        <fullName evidence="3">Enoyl-CoA hydratase</fullName>
    </submittedName>
</protein>
<comment type="similarity">
    <text evidence="1">Belongs to the enoyl-CoA hydratase/isomerase family.</text>
</comment>
<dbReference type="Gene3D" id="1.10.12.10">
    <property type="entry name" value="Lyase 2-enoyl-coa Hydratase, Chain A, domain 2"/>
    <property type="match status" value="1"/>
</dbReference>
<dbReference type="Pfam" id="PF00378">
    <property type="entry name" value="ECH_1"/>
    <property type="match status" value="1"/>
</dbReference>
<evidence type="ECO:0000256" key="2">
    <source>
        <dbReference type="ARBA" id="ARBA00023239"/>
    </source>
</evidence>
<dbReference type="PANTHER" id="PTHR43459">
    <property type="entry name" value="ENOYL-COA HYDRATASE"/>
    <property type="match status" value="1"/>
</dbReference>
<dbReference type="Proteomes" id="UP000215767">
    <property type="component" value="Unassembled WGS sequence"/>
</dbReference>
<evidence type="ECO:0000313" key="3">
    <source>
        <dbReference type="EMBL" id="OZI62249.1"/>
    </source>
</evidence>
<dbReference type="InterPro" id="IPR014748">
    <property type="entry name" value="Enoyl-CoA_hydra_C"/>
</dbReference>
<dbReference type="FunFam" id="3.90.226.10:FF:000009">
    <property type="entry name" value="Carnitinyl-CoA dehydratase"/>
    <property type="match status" value="1"/>
</dbReference>
<dbReference type="InterPro" id="IPR029045">
    <property type="entry name" value="ClpP/crotonase-like_dom_sf"/>
</dbReference>
<gene>
    <name evidence="3" type="ORF">CAL28_23890</name>
</gene>
<dbReference type="InterPro" id="IPR001753">
    <property type="entry name" value="Enoyl-CoA_hydra/iso"/>
</dbReference>
<sequence length="264" mass="28317">MMQNPTLQMQIDDGVAVITLNRPEVRNAIDDEMRQDFIAMLDQVTRDSAIRALVLTGAGKAFCAGGDIRGMRERMAAPAGQVAFNGWSRQQRTHHAVAALHNLTKPTIAAVNGPATGLGCDLALCCDFVMAADTATFAMTYILRGLIPDGGGMYFLPRRVGLQRAKELIYTGRTVSAEEAHTLGMADRVAPAGELLRQACDWARALGVGSGAALALSKTILNQTFELTAEQVFQMGSQAQAICYTTEQHQASVQAFLDKSAKKG</sequence>
<dbReference type="PANTHER" id="PTHR43459:SF1">
    <property type="entry name" value="EG:BACN32G11.4 PROTEIN"/>
    <property type="match status" value="1"/>
</dbReference>
<dbReference type="AlphaFoldDB" id="A0A261UK24"/>
<dbReference type="GO" id="GO:0016829">
    <property type="term" value="F:lyase activity"/>
    <property type="evidence" value="ECO:0007669"/>
    <property type="project" value="UniProtKB-KW"/>
</dbReference>
<comment type="caution">
    <text evidence="3">The sequence shown here is derived from an EMBL/GenBank/DDBJ whole genome shotgun (WGS) entry which is preliminary data.</text>
</comment>
<proteinExistence type="inferred from homology"/>
<accession>A0A261UK24</accession>
<dbReference type="Gene3D" id="3.90.226.10">
    <property type="entry name" value="2-enoyl-CoA Hydratase, Chain A, domain 1"/>
    <property type="match status" value="1"/>
</dbReference>
<keyword evidence="2" id="KW-0456">Lyase</keyword>
<dbReference type="EMBL" id="NEVS01000004">
    <property type="protein sequence ID" value="OZI62249.1"/>
    <property type="molecule type" value="Genomic_DNA"/>
</dbReference>
<reference evidence="4" key="1">
    <citation type="submission" date="2017-05" db="EMBL/GenBank/DDBJ databases">
        <title>Complete and WGS of Bordetella genogroups.</title>
        <authorList>
            <person name="Spilker T."/>
            <person name="Lipuma J."/>
        </authorList>
    </citation>
    <scope>NUCLEOTIDE SEQUENCE [LARGE SCALE GENOMIC DNA]</scope>
    <source>
        <strain evidence="4">AU8856</strain>
    </source>
</reference>
<name>A0A261UK24_9BORD</name>
<dbReference type="SUPFAM" id="SSF52096">
    <property type="entry name" value="ClpP/crotonase"/>
    <property type="match status" value="1"/>
</dbReference>
<organism evidence="3 4">
    <name type="scientific">Bordetella genomosp. 11</name>
    <dbReference type="NCBI Taxonomy" id="1416808"/>
    <lineage>
        <taxon>Bacteria</taxon>
        <taxon>Pseudomonadati</taxon>
        <taxon>Pseudomonadota</taxon>
        <taxon>Betaproteobacteria</taxon>
        <taxon>Burkholderiales</taxon>
        <taxon>Alcaligenaceae</taxon>
        <taxon>Bordetella</taxon>
    </lineage>
</organism>
<keyword evidence="4" id="KW-1185">Reference proteome</keyword>
<evidence type="ECO:0000256" key="1">
    <source>
        <dbReference type="ARBA" id="ARBA00005254"/>
    </source>
</evidence>